<dbReference type="KEGG" id="nhi:B1s21160_02035"/>
<gene>
    <name evidence="1" type="ORF">B1s21160_02035</name>
</gene>
<dbReference type="AlphaFoldDB" id="A0A249K8K2"/>
<accession>A0A249K8K2</accession>
<dbReference type="Proteomes" id="UP000217171">
    <property type="component" value="Chromosome"/>
</dbReference>
<organism evidence="1 2">
    <name type="scientific">Candidatus Nanopelagicus hibericus</name>
    <dbReference type="NCBI Taxonomy" id="1884915"/>
    <lineage>
        <taxon>Bacteria</taxon>
        <taxon>Bacillati</taxon>
        <taxon>Actinomycetota</taxon>
        <taxon>Actinomycetes</taxon>
        <taxon>Candidatus Nanopelagicales</taxon>
        <taxon>Candidatus Nanopelagicaceae</taxon>
        <taxon>Candidatus Nanopelagicus</taxon>
    </lineage>
</organism>
<proteinExistence type="predicted"/>
<protein>
    <submittedName>
        <fullName evidence="1">Uncharacterized protein</fullName>
    </submittedName>
</protein>
<dbReference type="RefSeq" id="WP_095672217.1">
    <property type="nucleotide sequence ID" value="NZ_CP016771.1"/>
</dbReference>
<keyword evidence="2" id="KW-1185">Reference proteome</keyword>
<dbReference type="EMBL" id="CP016771">
    <property type="protein sequence ID" value="ASY13131.1"/>
    <property type="molecule type" value="Genomic_DNA"/>
</dbReference>
<evidence type="ECO:0000313" key="2">
    <source>
        <dbReference type="Proteomes" id="UP000217171"/>
    </source>
</evidence>
<evidence type="ECO:0000313" key="1">
    <source>
        <dbReference type="EMBL" id="ASY13131.1"/>
    </source>
</evidence>
<reference evidence="1 2" key="1">
    <citation type="submission" date="2016-07" db="EMBL/GenBank/DDBJ databases">
        <title>High microdiversification within the ubiquitous acI lineage of Actinobacteria.</title>
        <authorList>
            <person name="Neuenschwander S.M."/>
            <person name="Salcher M."/>
            <person name="Ghai R."/>
            <person name="Pernthaler J."/>
        </authorList>
    </citation>
    <scope>NUCLEOTIDE SEQUENCE [LARGE SCALE GENOMIC DNA]</scope>
    <source>
        <strain evidence="1">MMS-21-160</strain>
    </source>
</reference>
<name>A0A249K8K2_9ACTN</name>
<sequence>MKLLDNPENHKNDQGFKLLKSGSKDEGLRLLREAAIGGQPNSLATILWHYVLEGEIKTAIKDYELCLPKAITWIAAEKARIDKLWLVSSGDKSTVMNHYNYQVANSKSNVALAYLASGKEKIAIDLWNEAAESHGHIEARFYPIFNLCKSNPTAAIGVLKNSFTKDELQDLIETLVEVSAEGSGWFAKWAKDGLDVLKKVSQGKGAGVQGATKAAAASSAAFIAAKNINKFVKDQMEESLDEGGEAFDWLQDLF</sequence>